<feature type="region of interest" description="Disordered" evidence="1">
    <location>
        <begin position="260"/>
        <end position="316"/>
    </location>
</feature>
<dbReference type="Proteomes" id="UP000479691">
    <property type="component" value="Unassembled WGS sequence"/>
</dbReference>
<dbReference type="EMBL" id="JAABOE010000030">
    <property type="protein sequence ID" value="KAF3182396.1"/>
    <property type="molecule type" value="Genomic_DNA"/>
</dbReference>
<evidence type="ECO:0000313" key="6">
    <source>
        <dbReference type="Proteomes" id="UP000479691"/>
    </source>
</evidence>
<evidence type="ECO:0000313" key="2">
    <source>
        <dbReference type="EMBL" id="KAF3182396.1"/>
    </source>
</evidence>
<protein>
    <submittedName>
        <fullName evidence="3">Uncharacterized protein</fullName>
    </submittedName>
</protein>
<dbReference type="AlphaFoldDB" id="A0A6G1LV35"/>
<feature type="compositionally biased region" description="Low complexity" evidence="1">
    <location>
        <begin position="267"/>
        <end position="315"/>
    </location>
</feature>
<evidence type="ECO:0000313" key="3">
    <source>
        <dbReference type="EMBL" id="KAF3199525.1"/>
    </source>
</evidence>
<reference evidence="5 6" key="1">
    <citation type="submission" date="2019-06" db="EMBL/GenBank/DDBJ databases">
        <authorList>
            <person name="Palmer J.M."/>
        </authorList>
    </citation>
    <scope>NUCLEOTIDE SEQUENCE [LARGE SCALE GENOMIC DNA]</scope>
    <source>
        <strain evidence="3 5">TWF106</strain>
        <strain evidence="4 7">TWF191</strain>
        <strain evidence="2 6">TWF788</strain>
    </source>
</reference>
<gene>
    <name evidence="3" type="ORF">TWF106_003761</name>
    <name evidence="4" type="ORF">TWF191_003669</name>
    <name evidence="2" type="ORF">TWF788_006305</name>
</gene>
<name>A0A6G1LV35_ORBOL</name>
<dbReference type="Proteomes" id="UP000472727">
    <property type="component" value="Unassembled WGS sequence"/>
</dbReference>
<comment type="caution">
    <text evidence="3">The sequence shown here is derived from an EMBL/GenBank/DDBJ whole genome shotgun (WGS) entry which is preliminary data.</text>
</comment>
<feature type="region of interest" description="Disordered" evidence="1">
    <location>
        <begin position="192"/>
        <end position="240"/>
    </location>
</feature>
<proteinExistence type="predicted"/>
<dbReference type="Proteomes" id="UP000483672">
    <property type="component" value="Unassembled WGS sequence"/>
</dbReference>
<evidence type="ECO:0000313" key="4">
    <source>
        <dbReference type="EMBL" id="KAF3200787.1"/>
    </source>
</evidence>
<sequence>MNPALANNRAAVPGPFSPAQAGALAQPSGTTVQNSNLAAQQQQQLLMQKAQENQNQLQLEKSRVSLLLEINTELLKESLQLQATKAAAGATTETTEDVKALEKSYNECLQRLKVNLAYLAAMADRRTSTLPAAPALLLPPSNIPSLIEPYKKLQSLFPGISNAVTTVPNPQPGHTRGSSQVAMANPAIKTIPNQSQLPQSSPPPQQQPQQLNTNQHPLSQAQTHPQQQSIQPGAMPQNQNPAVASSMMQNIMQNPMHGAMQNMSHMPQMNQMSPHQQQQLQQIQQIQHQQALNRQQQQQQQQQQQNPQLAMHQQQSGQMNMNAMSFNPGFYLQQAQMQAQMMRPQQNPRMMGVTNTAGIGSTGIMTPTMAPTMPGMDPMFGTGEMNWNFGMPGNWSMGGTG</sequence>
<feature type="compositionally biased region" description="Polar residues" evidence="1">
    <location>
        <begin position="219"/>
        <end position="240"/>
    </location>
</feature>
<feature type="compositionally biased region" description="Low complexity" evidence="1">
    <location>
        <begin position="207"/>
        <end position="218"/>
    </location>
</feature>
<organism evidence="3 5">
    <name type="scientific">Orbilia oligospora</name>
    <name type="common">Nematode-trapping fungus</name>
    <name type="synonym">Arthrobotrys oligospora</name>
    <dbReference type="NCBI Taxonomy" id="2813651"/>
    <lineage>
        <taxon>Eukaryota</taxon>
        <taxon>Fungi</taxon>
        <taxon>Dikarya</taxon>
        <taxon>Ascomycota</taxon>
        <taxon>Pezizomycotina</taxon>
        <taxon>Orbiliomycetes</taxon>
        <taxon>Orbiliales</taxon>
        <taxon>Orbiliaceae</taxon>
        <taxon>Orbilia</taxon>
    </lineage>
</organism>
<evidence type="ECO:0000313" key="5">
    <source>
        <dbReference type="Proteomes" id="UP000472727"/>
    </source>
</evidence>
<dbReference type="EMBL" id="WIWS01000185">
    <property type="protein sequence ID" value="KAF3199525.1"/>
    <property type="molecule type" value="Genomic_DNA"/>
</dbReference>
<evidence type="ECO:0000256" key="1">
    <source>
        <dbReference type="SAM" id="MobiDB-lite"/>
    </source>
</evidence>
<dbReference type="EMBL" id="WIPF01000190">
    <property type="protein sequence ID" value="KAF3200787.1"/>
    <property type="molecule type" value="Genomic_DNA"/>
</dbReference>
<accession>A0A6G1LV35</accession>
<evidence type="ECO:0000313" key="7">
    <source>
        <dbReference type="Proteomes" id="UP000483672"/>
    </source>
</evidence>